<evidence type="ECO:0000313" key="3">
    <source>
        <dbReference type="Proteomes" id="UP000275232"/>
    </source>
</evidence>
<dbReference type="PANTHER" id="PTHR33490">
    <property type="entry name" value="BLR5614 PROTEIN-RELATED"/>
    <property type="match status" value="1"/>
</dbReference>
<evidence type="ECO:0000313" key="2">
    <source>
        <dbReference type="EMBL" id="RPF71585.1"/>
    </source>
</evidence>
<dbReference type="Pfam" id="PF08379">
    <property type="entry name" value="Bact_transglu_N"/>
    <property type="match status" value="1"/>
</dbReference>
<dbReference type="Proteomes" id="UP000275232">
    <property type="component" value="Unassembled WGS sequence"/>
</dbReference>
<dbReference type="RefSeq" id="WP_123880185.1">
    <property type="nucleotide sequence ID" value="NZ_RPFZ01000001.1"/>
</dbReference>
<evidence type="ECO:0000259" key="1">
    <source>
        <dbReference type="SMART" id="SM00460"/>
    </source>
</evidence>
<accession>A0A3N5DLC6</accession>
<keyword evidence="3" id="KW-1185">Reference proteome</keyword>
<organism evidence="2 3">
    <name type="scientific">Aurantiacibacter spongiae</name>
    <dbReference type="NCBI Taxonomy" id="2488860"/>
    <lineage>
        <taxon>Bacteria</taxon>
        <taxon>Pseudomonadati</taxon>
        <taxon>Pseudomonadota</taxon>
        <taxon>Alphaproteobacteria</taxon>
        <taxon>Sphingomonadales</taxon>
        <taxon>Erythrobacteraceae</taxon>
        <taxon>Aurantiacibacter</taxon>
    </lineage>
</organism>
<dbReference type="SMART" id="SM00460">
    <property type="entry name" value="TGc"/>
    <property type="match status" value="1"/>
</dbReference>
<dbReference type="EMBL" id="RPFZ01000001">
    <property type="protein sequence ID" value="RPF71585.1"/>
    <property type="molecule type" value="Genomic_DNA"/>
</dbReference>
<dbReference type="OrthoDB" id="9804023at2"/>
<dbReference type="Pfam" id="PF01841">
    <property type="entry name" value="Transglut_core"/>
    <property type="match status" value="1"/>
</dbReference>
<name>A0A3N5DLC6_9SPHN</name>
<dbReference type="InterPro" id="IPR002931">
    <property type="entry name" value="Transglutaminase-like"/>
</dbReference>
<proteinExistence type="predicted"/>
<dbReference type="InterPro" id="IPR038765">
    <property type="entry name" value="Papain-like_cys_pep_sf"/>
</dbReference>
<gene>
    <name evidence="2" type="ORF">EG799_08095</name>
</gene>
<dbReference type="Gene3D" id="3.10.620.30">
    <property type="match status" value="1"/>
</dbReference>
<feature type="domain" description="Transglutaminase-like" evidence="1">
    <location>
        <begin position="174"/>
        <end position="242"/>
    </location>
</feature>
<sequence>MPTVSIDHITRYRYRDKVAFGEHRIMTRPRESYDQRVLSASLDIDPEPSTLRWIQDVFGNAVAIATFADRSDRLDVRATAEVEHLPTPESDIAVEEYARHYPFTYAAEDMPDLLRSIERRYDDRDRRVDGWARRFIHPNDGDTLAMLRDITQTIRRDFDYNRRDEKGIQSPLVTLRNGSGTCRDFAMLMMEAVRALGFAARFVSGYIYDPDERTHRVGGHSTHAWVRVFLPGSGWIEFDPTNGIVGNDSLIRVAVARDPAHVTPLSGTWRGRRGSQIDMNVEVRLEHMATNTAQPRFDDNTTAGKEPIQC</sequence>
<reference evidence="2 3" key="1">
    <citation type="submission" date="2018-11" db="EMBL/GenBank/DDBJ databases">
        <title>Erythrobacter spongiae sp. nov., isolated from a marine sponge.</title>
        <authorList>
            <person name="Zhuang L."/>
            <person name="Luo L."/>
        </authorList>
    </citation>
    <scope>NUCLEOTIDE SEQUENCE [LARGE SCALE GENOMIC DNA]</scope>
    <source>
        <strain evidence="2 3">HN-E23</strain>
    </source>
</reference>
<dbReference type="SUPFAM" id="SSF54001">
    <property type="entry name" value="Cysteine proteinases"/>
    <property type="match status" value="1"/>
</dbReference>
<comment type="caution">
    <text evidence="2">The sequence shown here is derived from an EMBL/GenBank/DDBJ whole genome shotgun (WGS) entry which is preliminary data.</text>
</comment>
<dbReference type="AlphaFoldDB" id="A0A3N5DLC6"/>
<dbReference type="InterPro" id="IPR013589">
    <property type="entry name" value="Bac_transglu_N"/>
</dbReference>
<protein>
    <submittedName>
        <fullName evidence="2">Transglutaminase family protein</fullName>
    </submittedName>
</protein>
<dbReference type="PANTHER" id="PTHR33490:SF1">
    <property type="entry name" value="SLL1233 PROTEIN"/>
    <property type="match status" value="1"/>
</dbReference>